<dbReference type="PATRIC" id="fig|1123500.6.peg.1208"/>
<evidence type="ECO:0000313" key="2">
    <source>
        <dbReference type="EMBL" id="KRN30782.1"/>
    </source>
</evidence>
<name>A0A0R2FRR1_9LACO</name>
<keyword evidence="1" id="KW-0472">Membrane</keyword>
<dbReference type="InParanoid" id="A0A0R2FRR1"/>
<gene>
    <name evidence="2" type="ORF">IV68_GL001209</name>
</gene>
<sequence>MIIAAWLIQKLCLYLGFAGLIGEISYWLVLIACGVCLVYFWDKIKDKRSES</sequence>
<proteinExistence type="predicted"/>
<keyword evidence="1" id="KW-1133">Transmembrane helix</keyword>
<dbReference type="AlphaFoldDB" id="A0A0R2FRR1"/>
<dbReference type="STRING" id="1123500.GCA_000420365_01346"/>
<evidence type="ECO:0000256" key="1">
    <source>
        <dbReference type="SAM" id="Phobius"/>
    </source>
</evidence>
<evidence type="ECO:0000313" key="3">
    <source>
        <dbReference type="Proteomes" id="UP000051296"/>
    </source>
</evidence>
<feature type="transmembrane region" description="Helical" evidence="1">
    <location>
        <begin position="24"/>
        <end position="41"/>
    </location>
</feature>
<comment type="caution">
    <text evidence="2">The sequence shown here is derived from an EMBL/GenBank/DDBJ whole genome shotgun (WGS) entry which is preliminary data.</text>
</comment>
<keyword evidence="3" id="KW-1185">Reference proteome</keyword>
<organism evidence="2 3">
    <name type="scientific">Weissella halotolerans DSM 20190</name>
    <dbReference type="NCBI Taxonomy" id="1123500"/>
    <lineage>
        <taxon>Bacteria</taxon>
        <taxon>Bacillati</taxon>
        <taxon>Bacillota</taxon>
        <taxon>Bacilli</taxon>
        <taxon>Lactobacillales</taxon>
        <taxon>Lactobacillaceae</taxon>
        <taxon>Weissella</taxon>
    </lineage>
</organism>
<reference evidence="2 3" key="1">
    <citation type="journal article" date="2015" name="Genome Announc.">
        <title>Expanding the biotechnology potential of lactobacilli through comparative genomics of 213 strains and associated genera.</title>
        <authorList>
            <person name="Sun Z."/>
            <person name="Harris H.M."/>
            <person name="McCann A."/>
            <person name="Guo C."/>
            <person name="Argimon S."/>
            <person name="Zhang W."/>
            <person name="Yang X."/>
            <person name="Jeffery I.B."/>
            <person name="Cooney J.C."/>
            <person name="Kagawa T.F."/>
            <person name="Liu W."/>
            <person name="Song Y."/>
            <person name="Salvetti E."/>
            <person name="Wrobel A."/>
            <person name="Rasinkangas P."/>
            <person name="Parkhill J."/>
            <person name="Rea M.C."/>
            <person name="O'Sullivan O."/>
            <person name="Ritari J."/>
            <person name="Douillard F.P."/>
            <person name="Paul Ross R."/>
            <person name="Yang R."/>
            <person name="Briner A.E."/>
            <person name="Felis G.E."/>
            <person name="de Vos W.M."/>
            <person name="Barrangou R."/>
            <person name="Klaenhammer T.R."/>
            <person name="Caufield P.W."/>
            <person name="Cui Y."/>
            <person name="Zhang H."/>
            <person name="O'Toole P.W."/>
        </authorList>
    </citation>
    <scope>NUCLEOTIDE SEQUENCE [LARGE SCALE GENOMIC DNA]</scope>
    <source>
        <strain evidence="2 3">DSM 20190</strain>
    </source>
</reference>
<dbReference type="Proteomes" id="UP000051296">
    <property type="component" value="Unassembled WGS sequence"/>
</dbReference>
<accession>A0A0R2FRR1</accession>
<protein>
    <submittedName>
        <fullName evidence="2">Uncharacterized protein</fullName>
    </submittedName>
</protein>
<keyword evidence="1" id="KW-0812">Transmembrane</keyword>
<dbReference type="EMBL" id="JQAX01000005">
    <property type="protein sequence ID" value="KRN30782.1"/>
    <property type="molecule type" value="Genomic_DNA"/>
</dbReference>